<protein>
    <submittedName>
        <fullName evidence="1">Uncharacterized protein</fullName>
    </submittedName>
</protein>
<organism evidence="1 2">
    <name type="scientific">Calicophoron daubneyi</name>
    <name type="common">Rumen fluke</name>
    <name type="synonym">Paramphistomum daubneyi</name>
    <dbReference type="NCBI Taxonomy" id="300641"/>
    <lineage>
        <taxon>Eukaryota</taxon>
        <taxon>Metazoa</taxon>
        <taxon>Spiralia</taxon>
        <taxon>Lophotrochozoa</taxon>
        <taxon>Platyhelminthes</taxon>
        <taxon>Trematoda</taxon>
        <taxon>Digenea</taxon>
        <taxon>Plagiorchiida</taxon>
        <taxon>Pronocephalata</taxon>
        <taxon>Paramphistomoidea</taxon>
        <taxon>Paramphistomidae</taxon>
        <taxon>Calicophoron</taxon>
    </lineage>
</organism>
<dbReference type="AlphaFoldDB" id="A0AAV2T2F6"/>
<accession>A0AAV2T2F6</accession>
<comment type="caution">
    <text evidence="1">The sequence shown here is derived from an EMBL/GenBank/DDBJ whole genome shotgun (WGS) entry which is preliminary data.</text>
</comment>
<evidence type="ECO:0000313" key="2">
    <source>
        <dbReference type="Proteomes" id="UP001497525"/>
    </source>
</evidence>
<dbReference type="Proteomes" id="UP001497525">
    <property type="component" value="Unassembled WGS sequence"/>
</dbReference>
<gene>
    <name evidence="1" type="ORF">CDAUBV1_LOCUS3834</name>
</gene>
<reference evidence="1" key="1">
    <citation type="submission" date="2024-06" db="EMBL/GenBank/DDBJ databases">
        <authorList>
            <person name="Liu X."/>
            <person name="Lenzi L."/>
            <person name="Haldenby T S."/>
            <person name="Uol C."/>
        </authorList>
    </citation>
    <scope>NUCLEOTIDE SEQUENCE</scope>
</reference>
<name>A0AAV2T2F6_CALDB</name>
<sequence length="752" mass="85791">MAIVLEETAHLKNIYFFREHPIMYPSMSCWTPITFPLYLLRGCLAQSGQSEDIILTTGLTYVANYRIPRKSKLPRLAQVRLMYIERDLRQRIILSTFVCPSVKEISCISVRLGLSIKRYAIDTYLIYLTNHGQSSSSIFHRTTDGRGISGIRQISTVKRLLWNISCPTMDHVTPPANHINSANQAFCYHGGWKGTSLKKIRCADLVPWMEVGLSLLRPVFLLYILLAQQRLAEKRNCLQNLRCAKLTVLREELEMATEFHTPETVGFIAPVLSENDASVTGANEIHSGMWERMLDRIILCILFTYIQNNAGNVKETNRAIKGDAFLSTFLKDLKIFDLRSTVHGEGLTRSKGADLADETKNRVVVRNFNRCRIADLFPCHTEESYSLQSFEVSSRFIPASRKLATSGIVSVTRMKLTQHLEFVHPVKFHGVLWSSLQNYLQSAFTLRTTDDILEPGEVSFLLHYRDSSELQKMIKTDTIRSYTQPVSMLGNIQVMRGKKRLNSDDIYSMKPLATFSHEEDLQKELCVHRQSMPSAFTTVRQSRRRHCSRASPSGDEYNSENTCISCALNTEVLQISLENRDSSPLISNSFGPDNHHYSISSQSNRYKKIQNNNLHVMPTVCVCTACATRFGLPSSPLLPFRLLTLRTVEKPDQARIVNHLSYEARGSCGWAQTDRLVSGDGTERKSNESQEVRGNKSNGIRRVLNFTWFSESLKVRISRGVRLKFRALVRYFSHKATKSRDRLRTERPMCWS</sequence>
<proteinExistence type="predicted"/>
<dbReference type="EMBL" id="CAXLJL010000090">
    <property type="protein sequence ID" value="CAL5131420.1"/>
    <property type="molecule type" value="Genomic_DNA"/>
</dbReference>
<evidence type="ECO:0000313" key="1">
    <source>
        <dbReference type="EMBL" id="CAL5131420.1"/>
    </source>
</evidence>